<dbReference type="Proteomes" id="UP000007148">
    <property type="component" value="Unassembled WGS sequence"/>
</dbReference>
<dbReference type="Gene3D" id="3.40.50.300">
    <property type="entry name" value="P-loop containing nucleotide triphosphate hydrolases"/>
    <property type="match status" value="5"/>
</dbReference>
<dbReference type="eggNOG" id="KOG0730">
    <property type="taxonomic scope" value="Eukaryota"/>
</dbReference>
<dbReference type="STRING" id="1109443.G4TAT4"/>
<name>G4TAT4_SERID</name>
<dbReference type="GO" id="GO:0005524">
    <property type="term" value="F:ATP binding"/>
    <property type="evidence" value="ECO:0007669"/>
    <property type="project" value="UniProtKB-KW"/>
</dbReference>
<dbReference type="FunFam" id="3.40.50.300:FF:001660">
    <property type="entry name" value="NF-X1 finger and helicase protein, putative"/>
    <property type="match status" value="1"/>
</dbReference>
<dbReference type="InParanoid" id="G4TAT4"/>
<dbReference type="CDD" id="cd06008">
    <property type="entry name" value="NF-X1-zinc-finger"/>
    <property type="match status" value="1"/>
</dbReference>
<sequence>MSTPGARDKNLDKVFLDAVHGRRELGPRQYHHFLEGICIQPVRSICIGKLVGSPNAMDLLNKAMCHDLKPAFCNGLGAKVLKYLASDGLSVIGEGQILKSILLRIVQPAHFWHALVQALRGGELDDKGKFGAAWLLFTLIDILPHDDSAPFREVALEDGIIELLDKSADIDVRNLAAKLKHRNQIHVTAPVSSAETGPGGRHDNDFVDFREVAVIPSADEIRSTQPAFIRPSTMFDDDENYGQRQAVYLDNQFRLLREDMLYEIRDELQALVTRKKNRNFVLDGLTLHDVHYLPTDPQKKRGVRWGIVLKRGADFRELKQKNIVDTNKRKKWFMDNRNVLKHLSVAYLANDQEIIALTTIERDEDFLVRTPPEVVLHIEGAASTVHALVTLKSLSNIQLIQLNTAIFAYQPILQALQETKEIPLTEAILFWKLGAQPKTRHVIPHRIINSLQNDPTQDLRPILKTNKPIRLDASQGKSLLEGLTKELSLIQGPPGTGKSFIGALIAKALHDFGGQRILLVCYTNHALDQFLEDLMDIGIPHDSMNKDRAFKFTWGDRAVMQDLETKIRYTSKVLSDVSTRYKTISINSDSIMTHLEFFDEEYYDAFQIPDLDDGDGLTVVDKRGKGIGKFYLLIQWRKGFDAGLFKAHNHALEFEHIWAMPKPARDEKVREWMEAILKDLAQDVNDRAREYNKYQTELDAKREEKVGHILRSKQIVACTTTAAAKYRDHITSAKLDVLMVEEAGEILECHIVTALSQSVKQLILIGDHKQLRPKVNNYKLTVEKGDGFDLNRSMFERLVLKGYPHVVLQAQHRMRPDISKLVRHLTYPDLVDAPGTQGRADIRGLQNNVVFIQHSHPEDDLIEYNHFDNKNDETSHKSSKRNQHEVEMVLKIVRYLGQQGYRTDEIVILTPYLGQLRALQNALKKDNDPILGDLDSADLVKAGLMTSAAAELHADNYQGEESLIPIISLTRSNSDRKIGFMASPERVNVLLSRAKDGIIMIGNAQTFIEAKAPHNPWPKLFDLLQKDGHVYDGLPVRCERHPKTTAVLRHPDDFDAKAPDGGCTEPCDAFLQCGHNCPSSCHQISDHSKMNCQQIMPDQCPKGHRREWVCHEGPPKKCRKCAEDLKAAEKQQRQAFKAQEQREREQRAHDQRMAEINARIAEQESRIREKQLAEERERAIQLRQRDLDDLINASVSISRTPGSRPASPRSSSPTSTSTHLSHSGSSAPSSTTPSPAKQVPSAPKQARPSISGLSARAPSAIAAPAPVKKPTPSPSEQEWKRQKEIEGARNPVIDEIMDLGGLEMVKKQLLEIKDRVEVAKRQGLLLKQERFSASLLGNPGTGKTTVARLYGRFLTSLGVIEGTTFVETTGSKMASQGVDQAKKQIEQLLNAGGGILFLDEAYQIVDSGRQVLDYLLAEIENQRGKIVFLFAGYSREMEKFFEHNPGLPSRVPYTLQFEDYSDEVLMDILEKMIRKKFNGHMKVDDPDGVRGLHGRIAVRRLGQGRGRPGFGNVRALEIAFGQIHSRQSSRLSNLRKQGVQADQYLLTKEDLIGPDPSTVIAESKAWKKLQGMIGLESVKQSVLSFMKMVKTNYERELKELKPQEVSLNRVLLGNPGTGKTTVAKLYGQILADLGLLSNGEVVVKNPSDFVGSALGESEKQTKAIIATTAGKVLVIDEAYMLYPGEGTNDPYKTAVIDTIVAEVQSTPGEDRCVLLTGYRDKMENMFQNVNPGLSRRFAIENAFEFADYDDDELLKALEWKLKDQDLTATPEAKKVAIDVLSRQRNRPNFGNIGAVENLLSMAKTRMQRRIIDADAPFEPGDFDPDYLRSQNASENLTKLFEDTIGSERTVAQLRRYQNMAENCRARNIDPREMIPTNFVFKGPPGTGKTTTARKMGQVYFDMGFLASAEVVECATLTRRSDGVLFIDEAYRFANGDHFAGEAVDELVSCLTQERYKGKLIVILAGYDHEMNDLLKMNPGLSSRFTEEVIFSNMNPADGIRLIARDLSKRAIVSEAFEDETSDNYCMAHELLERLSKLPSWGNARDLKVLATQMITHVFTTSVPTSSKGQSVISAQDTLDCIFKMLDQKTNRESSQPKPVHQPLPDAPMAPPPSAPTPPRTKTTTGTREAPAEPERPKATAAIAEGRDPGVSDAIWAQLQADKKAEECAQREDEESRKALEDSLGEAERLEREQAIKVERIIDATKAAKDDDERKELMRQREQARLRERAMAEQKARMEEALKRQKEEEQRKRREEAKVQQKIRDLGICPAGFRWIKQANGYRCGGGAHFLSNAELGI</sequence>
<feature type="region of interest" description="Disordered" evidence="5">
    <location>
        <begin position="2229"/>
        <end position="2255"/>
    </location>
</feature>
<evidence type="ECO:0000313" key="8">
    <source>
        <dbReference type="Proteomes" id="UP000007148"/>
    </source>
</evidence>
<gene>
    <name evidence="7" type="ORF">PIIN_02276</name>
</gene>
<dbReference type="EMBL" id="CAFZ01000032">
    <property type="protein sequence ID" value="CCA68412.1"/>
    <property type="molecule type" value="Genomic_DNA"/>
</dbReference>
<dbReference type="Gene3D" id="1.10.8.60">
    <property type="match status" value="2"/>
</dbReference>
<dbReference type="PANTHER" id="PTHR43392">
    <property type="entry name" value="AAA-TYPE ATPASE FAMILY PROTEIN / ANKYRIN REPEAT FAMILY PROTEIN"/>
    <property type="match status" value="1"/>
</dbReference>
<dbReference type="InterPro" id="IPR041627">
    <property type="entry name" value="AAA_lid_6"/>
</dbReference>
<dbReference type="InterPro" id="IPR050773">
    <property type="entry name" value="CbxX/CfxQ_RuBisCO_ESX"/>
</dbReference>
<feature type="region of interest" description="Disordered" evidence="5">
    <location>
        <begin position="2162"/>
        <end position="2186"/>
    </location>
</feature>
<keyword evidence="3" id="KW-0067">ATP-binding</keyword>
<dbReference type="CDD" id="cd00009">
    <property type="entry name" value="AAA"/>
    <property type="match status" value="3"/>
</dbReference>
<dbReference type="OrthoDB" id="2423195at2759"/>
<dbReference type="SUPFAM" id="SSF52540">
    <property type="entry name" value="P-loop containing nucleoside triphosphate hydrolases"/>
    <property type="match status" value="4"/>
</dbReference>
<dbReference type="PANTHER" id="PTHR43392:SF2">
    <property type="entry name" value="AAA-TYPE ATPASE FAMILY PROTEIN _ ANKYRIN REPEAT FAMILY PROTEIN"/>
    <property type="match status" value="1"/>
</dbReference>
<feature type="compositionally biased region" description="Pro residues" evidence="5">
    <location>
        <begin position="2099"/>
        <end position="2118"/>
    </location>
</feature>
<evidence type="ECO:0000256" key="4">
    <source>
        <dbReference type="SAM" id="Coils"/>
    </source>
</evidence>
<keyword evidence="7" id="KW-0378">Hydrolase</keyword>
<feature type="compositionally biased region" description="Basic and acidic residues" evidence="5">
    <location>
        <begin position="1277"/>
        <end position="1286"/>
    </location>
</feature>
<keyword evidence="2" id="KW-0547">Nucleotide-binding</keyword>
<dbReference type="InterPro" id="IPR047187">
    <property type="entry name" value="SF1_C_Upf1"/>
</dbReference>
<feature type="compositionally biased region" description="Low complexity" evidence="5">
    <location>
        <begin position="2119"/>
        <end position="2128"/>
    </location>
</feature>
<dbReference type="InterPro" id="IPR041677">
    <property type="entry name" value="DNA2/NAM7_AAA_11"/>
</dbReference>
<feature type="compositionally biased region" description="Low complexity" evidence="5">
    <location>
        <begin position="1198"/>
        <end position="1236"/>
    </location>
</feature>
<feature type="domain" description="AAA+ ATPase" evidence="6">
    <location>
        <begin position="1329"/>
        <end position="1461"/>
    </location>
</feature>
<dbReference type="eggNOG" id="KOG1807">
    <property type="taxonomic scope" value="Eukaryota"/>
</dbReference>
<comment type="caution">
    <text evidence="7">The sequence shown here is derived from an EMBL/GenBank/DDBJ whole genome shotgun (WGS) entry which is preliminary data.</text>
</comment>
<organism evidence="7 8">
    <name type="scientific">Serendipita indica (strain DSM 11827)</name>
    <name type="common">Root endophyte fungus</name>
    <name type="synonym">Piriformospora indica</name>
    <dbReference type="NCBI Taxonomy" id="1109443"/>
    <lineage>
        <taxon>Eukaryota</taxon>
        <taxon>Fungi</taxon>
        <taxon>Dikarya</taxon>
        <taxon>Basidiomycota</taxon>
        <taxon>Agaricomycotina</taxon>
        <taxon>Agaricomycetes</taxon>
        <taxon>Sebacinales</taxon>
        <taxon>Serendipitaceae</taxon>
        <taxon>Serendipita</taxon>
    </lineage>
</organism>
<dbReference type="FunFam" id="3.40.50.300:FF:000216">
    <property type="entry name" value="Type VII secretion ATPase EccA"/>
    <property type="match status" value="2"/>
</dbReference>
<feature type="domain" description="AAA+ ATPase" evidence="6">
    <location>
        <begin position="1606"/>
        <end position="1743"/>
    </location>
</feature>
<dbReference type="FunFam" id="1.10.8.60:FF:000160">
    <property type="entry name" value="WGS project CABT00000000 data, contig 2.55"/>
    <property type="match status" value="1"/>
</dbReference>
<evidence type="ECO:0000256" key="2">
    <source>
        <dbReference type="ARBA" id="ARBA00022741"/>
    </source>
</evidence>
<evidence type="ECO:0000256" key="1">
    <source>
        <dbReference type="ARBA" id="ARBA00010378"/>
    </source>
</evidence>
<evidence type="ECO:0000313" key="7">
    <source>
        <dbReference type="EMBL" id="CCA68412.1"/>
    </source>
</evidence>
<dbReference type="PRINTS" id="PR00819">
    <property type="entry name" value="CBXCFQXSUPER"/>
</dbReference>
<keyword evidence="7" id="KW-0347">Helicase</keyword>
<feature type="coiled-coil region" evidence="4">
    <location>
        <begin position="677"/>
        <end position="704"/>
    </location>
</feature>
<dbReference type="InterPro" id="IPR003959">
    <property type="entry name" value="ATPase_AAA_core"/>
</dbReference>
<dbReference type="InterPro" id="IPR000641">
    <property type="entry name" value="CbxX/CfxQ"/>
</dbReference>
<dbReference type="CDD" id="cd18808">
    <property type="entry name" value="SF1_C_Upf1"/>
    <property type="match status" value="1"/>
</dbReference>
<keyword evidence="8" id="KW-1185">Reference proteome</keyword>
<reference evidence="7 8" key="1">
    <citation type="journal article" date="2011" name="PLoS Pathog.">
        <title>Endophytic Life Strategies Decoded by Genome and Transcriptome Analyses of the Mutualistic Root Symbiont Piriformospora indica.</title>
        <authorList>
            <person name="Zuccaro A."/>
            <person name="Lahrmann U."/>
            <person name="Guldener U."/>
            <person name="Langen G."/>
            <person name="Pfiffi S."/>
            <person name="Biedenkopf D."/>
            <person name="Wong P."/>
            <person name="Samans B."/>
            <person name="Grimm C."/>
            <person name="Basiewicz M."/>
            <person name="Murat C."/>
            <person name="Martin F."/>
            <person name="Kogel K.H."/>
        </authorList>
    </citation>
    <scope>NUCLEOTIDE SEQUENCE [LARGE SCALE GENOMIC DNA]</scope>
    <source>
        <strain evidence="7 8">DSM 11827</strain>
    </source>
</reference>
<comment type="similarity">
    <text evidence="1">Belongs to the CbxX/CfxQ family.</text>
</comment>
<dbReference type="HOGENOM" id="CLU_001133_0_0_1"/>
<feature type="region of interest" description="Disordered" evidence="5">
    <location>
        <begin position="2088"/>
        <end position="2148"/>
    </location>
</feature>
<feature type="coiled-coil region" evidence="4">
    <location>
        <begin position="1122"/>
        <end position="1173"/>
    </location>
</feature>
<dbReference type="InterPro" id="IPR027417">
    <property type="entry name" value="P-loop_NTPase"/>
</dbReference>
<keyword evidence="4" id="KW-0175">Coiled coil</keyword>
<dbReference type="CDD" id="cd17936">
    <property type="entry name" value="EEXXEc_NFX1"/>
    <property type="match status" value="1"/>
</dbReference>
<dbReference type="OMA" id="GNMETFM"/>
<dbReference type="Pfam" id="PF13087">
    <property type="entry name" value="AAA_12"/>
    <property type="match status" value="1"/>
</dbReference>
<evidence type="ECO:0000259" key="6">
    <source>
        <dbReference type="SMART" id="SM00382"/>
    </source>
</evidence>
<feature type="region of interest" description="Disordered" evidence="5">
    <location>
        <begin position="1196"/>
        <end position="1286"/>
    </location>
</feature>
<feature type="domain" description="AAA+ ATPase" evidence="6">
    <location>
        <begin position="1874"/>
        <end position="1994"/>
    </location>
</feature>
<dbReference type="GO" id="GO:0004386">
    <property type="term" value="F:helicase activity"/>
    <property type="evidence" value="ECO:0007669"/>
    <property type="project" value="UniProtKB-KW"/>
</dbReference>
<feature type="domain" description="AAA+ ATPase" evidence="6">
    <location>
        <begin position="484"/>
        <end position="873"/>
    </location>
</feature>
<protein>
    <submittedName>
        <fullName evidence="7">Related to ECM32-DNA dependent ATPase/DNA helicase B</fullName>
    </submittedName>
</protein>
<evidence type="ECO:0000256" key="5">
    <source>
        <dbReference type="SAM" id="MobiDB-lite"/>
    </source>
</evidence>
<evidence type="ECO:0000256" key="3">
    <source>
        <dbReference type="ARBA" id="ARBA00022840"/>
    </source>
</evidence>
<accession>G4TAT4</accession>
<dbReference type="SMART" id="SM00382">
    <property type="entry name" value="AAA"/>
    <property type="match status" value="4"/>
</dbReference>
<dbReference type="GO" id="GO:0016887">
    <property type="term" value="F:ATP hydrolysis activity"/>
    <property type="evidence" value="ECO:0007669"/>
    <property type="project" value="InterPro"/>
</dbReference>
<dbReference type="InterPro" id="IPR041679">
    <property type="entry name" value="DNA2/NAM7-like_C"/>
</dbReference>
<proteinExistence type="inferred from homology"/>
<dbReference type="InterPro" id="IPR003593">
    <property type="entry name" value="AAA+_ATPase"/>
</dbReference>
<dbReference type="Pfam" id="PF00004">
    <property type="entry name" value="AAA"/>
    <property type="match status" value="3"/>
</dbReference>
<dbReference type="Pfam" id="PF17866">
    <property type="entry name" value="AAA_lid_6"/>
    <property type="match status" value="1"/>
</dbReference>
<feature type="compositionally biased region" description="Low complexity" evidence="5">
    <location>
        <begin position="1254"/>
        <end position="1266"/>
    </location>
</feature>
<dbReference type="Pfam" id="PF13086">
    <property type="entry name" value="AAA_11"/>
    <property type="match status" value="1"/>
</dbReference>